<evidence type="ECO:0000313" key="4">
    <source>
        <dbReference type="EMBL" id="SFH93296.1"/>
    </source>
</evidence>
<feature type="domain" description="PepSY" evidence="3">
    <location>
        <begin position="48"/>
        <end position="101"/>
    </location>
</feature>
<evidence type="ECO:0000313" key="5">
    <source>
        <dbReference type="Proteomes" id="UP000183635"/>
    </source>
</evidence>
<dbReference type="EMBL" id="FOPU01000044">
    <property type="protein sequence ID" value="SFH93296.1"/>
    <property type="molecule type" value="Genomic_DNA"/>
</dbReference>
<reference evidence="4 5" key="1">
    <citation type="submission" date="2016-10" db="EMBL/GenBank/DDBJ databases">
        <authorList>
            <person name="de Groot N.N."/>
        </authorList>
    </citation>
    <scope>NUCLEOTIDE SEQUENCE [LARGE SCALE GENOMIC DNA]</scope>
    <source>
        <strain evidence="4 5">DSM 8537</strain>
    </source>
</reference>
<dbReference type="STRING" id="34004.SAMN04488021_14438"/>
<keyword evidence="2" id="KW-0732">Signal</keyword>
<evidence type="ECO:0000259" key="3">
    <source>
        <dbReference type="Pfam" id="PF03413"/>
    </source>
</evidence>
<dbReference type="Proteomes" id="UP000183635">
    <property type="component" value="Unassembled WGS sequence"/>
</dbReference>
<gene>
    <name evidence="4" type="ORF">SAMN04488021_14438</name>
</gene>
<evidence type="ECO:0000256" key="2">
    <source>
        <dbReference type="SAM" id="SignalP"/>
    </source>
</evidence>
<dbReference type="RefSeq" id="WP_074970442.1">
    <property type="nucleotide sequence ID" value="NZ_CBCRYP010000011.1"/>
</dbReference>
<dbReference type="InterPro" id="IPR025711">
    <property type="entry name" value="PepSY"/>
</dbReference>
<keyword evidence="5" id="KW-1185">Reference proteome</keyword>
<accession>A0A1I3E2U4</accession>
<feature type="chain" id="PRO_5010271424" evidence="2">
    <location>
        <begin position="27"/>
        <end position="203"/>
    </location>
</feature>
<feature type="compositionally biased region" description="Acidic residues" evidence="1">
    <location>
        <begin position="183"/>
        <end position="194"/>
    </location>
</feature>
<organism evidence="4 5">
    <name type="scientific">Paracoccus aminovorans</name>
    <dbReference type="NCBI Taxonomy" id="34004"/>
    <lineage>
        <taxon>Bacteria</taxon>
        <taxon>Pseudomonadati</taxon>
        <taxon>Pseudomonadota</taxon>
        <taxon>Alphaproteobacteria</taxon>
        <taxon>Rhodobacterales</taxon>
        <taxon>Paracoccaceae</taxon>
        <taxon>Paracoccus</taxon>
    </lineage>
</organism>
<evidence type="ECO:0000256" key="1">
    <source>
        <dbReference type="SAM" id="MobiDB-lite"/>
    </source>
</evidence>
<name>A0A1I3E2U4_9RHOB</name>
<protein>
    <submittedName>
        <fullName evidence="4">Uncharacterized membrane protein YkoI</fullName>
    </submittedName>
</protein>
<feature type="signal peptide" evidence="2">
    <location>
        <begin position="1"/>
        <end position="26"/>
    </location>
</feature>
<dbReference type="Gene3D" id="3.10.450.40">
    <property type="match status" value="1"/>
</dbReference>
<feature type="region of interest" description="Disordered" evidence="1">
    <location>
        <begin position="175"/>
        <end position="203"/>
    </location>
</feature>
<sequence>MKRKLVTLLTAGAVSAAALAGGAAFASNNGNDQAEVQAFLGASQNITAAIAAAETASGGTAVAAEFDEKNGTGYFEVDTIANGKQVSVEIDASSGQVIKTEDEGDVANADDDDIVDPAQLGAPLAELIAKAEQNGSGKVMSISAEHENGQAGTIEVELANADGTTQEFAMAADGTMTQVADDNGQDDEGDESGEGAENGEVAD</sequence>
<dbReference type="Pfam" id="PF03413">
    <property type="entry name" value="PepSY"/>
    <property type="match status" value="1"/>
</dbReference>
<proteinExistence type="predicted"/>
<dbReference type="AlphaFoldDB" id="A0A1I3E2U4"/>